<keyword evidence="2" id="KW-1185">Reference proteome</keyword>
<sequence>MNNCFLTASKTIRKIRKLQLPLKLEGWKAYAGATVFTGFHKHGILITNQGKSGYQVLYPL</sequence>
<name>A0A2M9CS96_9BACT</name>
<reference evidence="1 2" key="1">
    <citation type="submission" date="2017-11" db="EMBL/GenBank/DDBJ databases">
        <title>Genomic Encyclopedia of Archaeal and Bacterial Type Strains, Phase II (KMG-II): From Individual Species to Whole Genera.</title>
        <authorList>
            <person name="Goeker M."/>
        </authorList>
    </citation>
    <scope>NUCLEOTIDE SEQUENCE [LARGE SCALE GENOMIC DNA]</scope>
    <source>
        <strain evidence="1 2">DSM 27268</strain>
    </source>
</reference>
<dbReference type="Proteomes" id="UP000230000">
    <property type="component" value="Unassembled WGS sequence"/>
</dbReference>
<protein>
    <submittedName>
        <fullName evidence="1">Uncharacterized protein</fullName>
    </submittedName>
</protein>
<accession>A0A2M9CS96</accession>
<dbReference type="AlphaFoldDB" id="A0A2M9CS96"/>
<comment type="caution">
    <text evidence="1">The sequence shown here is derived from an EMBL/GenBank/DDBJ whole genome shotgun (WGS) entry which is preliminary data.</text>
</comment>
<evidence type="ECO:0000313" key="2">
    <source>
        <dbReference type="Proteomes" id="UP000230000"/>
    </source>
</evidence>
<gene>
    <name evidence="1" type="ORF">BXY57_0375</name>
</gene>
<evidence type="ECO:0000313" key="1">
    <source>
        <dbReference type="EMBL" id="PJJ74812.1"/>
    </source>
</evidence>
<proteinExistence type="predicted"/>
<organism evidence="1 2">
    <name type="scientific">Thermoflavifilum aggregans</name>
    <dbReference type="NCBI Taxonomy" id="454188"/>
    <lineage>
        <taxon>Bacteria</taxon>
        <taxon>Pseudomonadati</taxon>
        <taxon>Bacteroidota</taxon>
        <taxon>Chitinophagia</taxon>
        <taxon>Chitinophagales</taxon>
        <taxon>Chitinophagaceae</taxon>
        <taxon>Thermoflavifilum</taxon>
    </lineage>
</organism>
<dbReference type="EMBL" id="PGFG01000001">
    <property type="protein sequence ID" value="PJJ74812.1"/>
    <property type="molecule type" value="Genomic_DNA"/>
</dbReference>